<evidence type="ECO:0000256" key="1">
    <source>
        <dbReference type="ARBA" id="ARBA00004196"/>
    </source>
</evidence>
<evidence type="ECO:0000256" key="3">
    <source>
        <dbReference type="ARBA" id="ARBA00022723"/>
    </source>
</evidence>
<dbReference type="Pfam" id="PF01297">
    <property type="entry name" value="ZnuA"/>
    <property type="match status" value="1"/>
</dbReference>
<name>A0ABX1SCA6_9PSEU</name>
<organism evidence="6 7">
    <name type="scientific">Pseudonocardia acidicola</name>
    <dbReference type="NCBI Taxonomy" id="2724939"/>
    <lineage>
        <taxon>Bacteria</taxon>
        <taxon>Bacillati</taxon>
        <taxon>Actinomycetota</taxon>
        <taxon>Actinomycetes</taxon>
        <taxon>Pseudonocardiales</taxon>
        <taxon>Pseudonocardiaceae</taxon>
        <taxon>Pseudonocardia</taxon>
    </lineage>
</organism>
<accession>A0ABX1SCA6</accession>
<gene>
    <name evidence="6" type="ORF">HF526_18075</name>
</gene>
<evidence type="ECO:0000256" key="2">
    <source>
        <dbReference type="ARBA" id="ARBA00022448"/>
    </source>
</evidence>
<protein>
    <submittedName>
        <fullName evidence="6">Zinc ABC transporter solute-binding protein</fullName>
    </submittedName>
</protein>
<dbReference type="PANTHER" id="PTHR42953">
    <property type="entry name" value="HIGH-AFFINITY ZINC UPTAKE SYSTEM PROTEIN ZNUA-RELATED"/>
    <property type="match status" value="1"/>
</dbReference>
<proteinExistence type="predicted"/>
<dbReference type="Gene3D" id="3.40.50.1980">
    <property type="entry name" value="Nitrogenase molybdenum iron protein domain"/>
    <property type="match status" value="2"/>
</dbReference>
<dbReference type="RefSeq" id="WP_169382661.1">
    <property type="nucleotide sequence ID" value="NZ_JAAXLA010000033.1"/>
</dbReference>
<feature type="chain" id="PRO_5047505063" evidence="5">
    <location>
        <begin position="36"/>
        <end position="326"/>
    </location>
</feature>
<dbReference type="Proteomes" id="UP000820669">
    <property type="component" value="Unassembled WGS sequence"/>
</dbReference>
<dbReference type="PANTHER" id="PTHR42953:SF1">
    <property type="entry name" value="METAL-BINDING PROTEIN HI_0362-RELATED"/>
    <property type="match status" value="1"/>
</dbReference>
<keyword evidence="3" id="KW-0479">Metal-binding</keyword>
<dbReference type="SUPFAM" id="SSF53807">
    <property type="entry name" value="Helical backbone' metal receptor"/>
    <property type="match status" value="1"/>
</dbReference>
<keyword evidence="7" id="KW-1185">Reference proteome</keyword>
<dbReference type="InterPro" id="IPR050492">
    <property type="entry name" value="Bact_metal-bind_prot9"/>
</dbReference>
<evidence type="ECO:0000313" key="6">
    <source>
        <dbReference type="EMBL" id="NMH99203.1"/>
    </source>
</evidence>
<dbReference type="InterPro" id="IPR006127">
    <property type="entry name" value="ZnuA-like"/>
</dbReference>
<evidence type="ECO:0000256" key="5">
    <source>
        <dbReference type="SAM" id="SignalP"/>
    </source>
</evidence>
<dbReference type="EMBL" id="JAAXLA010000033">
    <property type="protein sequence ID" value="NMH99203.1"/>
    <property type="molecule type" value="Genomic_DNA"/>
</dbReference>
<reference evidence="6 7" key="1">
    <citation type="submission" date="2020-04" db="EMBL/GenBank/DDBJ databases">
        <authorList>
            <person name="Klaysubun C."/>
            <person name="Duangmal K."/>
            <person name="Lipun K."/>
        </authorList>
    </citation>
    <scope>NUCLEOTIDE SEQUENCE [LARGE SCALE GENOMIC DNA]</scope>
    <source>
        <strain evidence="6 7">K10HN5</strain>
    </source>
</reference>
<comment type="caution">
    <text evidence="6">The sequence shown here is derived from an EMBL/GenBank/DDBJ whole genome shotgun (WGS) entry which is preliminary data.</text>
</comment>
<comment type="subcellular location">
    <subcellularLocation>
        <location evidence="1">Cell envelope</location>
    </subcellularLocation>
</comment>
<evidence type="ECO:0000313" key="7">
    <source>
        <dbReference type="Proteomes" id="UP000820669"/>
    </source>
</evidence>
<keyword evidence="4 5" id="KW-0732">Signal</keyword>
<dbReference type="PROSITE" id="PS51257">
    <property type="entry name" value="PROKAR_LIPOPROTEIN"/>
    <property type="match status" value="1"/>
</dbReference>
<keyword evidence="2" id="KW-0813">Transport</keyword>
<sequence length="326" mass="32956">MSLGSLRRLRLGTAAAGFAALALALTGCGASTDTAAPGTTPGAAVTVATSTNVYGAIASAVGGDKVKVSSIINDPTADPHSHEATPAEAATVTNARIVVLNGGGYDDFMSRLTSSAGGDRTVIDVVQLSGLQPAAATATGHSPADGHDHGEFNEHVWYSLPTVKKLAGQLAADLGKADPAHAAEFTANAAAFTAKIDGLQQKVDAIKAAHSGTRVAVTEPVPGYLLEAAGLTDATPEEFAHAVETDTDPPAAVLEQTLALFTSNPVHALVLNAQTQTPTTDQVRQAATAANVPVVEVTETLPAGVNDYATWMGNQIDALAGALNHS</sequence>
<feature type="signal peptide" evidence="5">
    <location>
        <begin position="1"/>
        <end position="35"/>
    </location>
</feature>
<evidence type="ECO:0000256" key="4">
    <source>
        <dbReference type="ARBA" id="ARBA00022729"/>
    </source>
</evidence>